<evidence type="ECO:0000313" key="2">
    <source>
        <dbReference type="Proteomes" id="UP000244225"/>
    </source>
</evidence>
<dbReference type="EMBL" id="QBKI01000002">
    <property type="protein sequence ID" value="PTX21210.1"/>
    <property type="molecule type" value="Genomic_DNA"/>
</dbReference>
<evidence type="ECO:0000313" key="1">
    <source>
        <dbReference type="EMBL" id="PTX21210.1"/>
    </source>
</evidence>
<proteinExistence type="predicted"/>
<name>A0A2T5YPH5_9BACT</name>
<organism evidence="1 2">
    <name type="scientific">Pontibacter mucosus</name>
    <dbReference type="NCBI Taxonomy" id="1649266"/>
    <lineage>
        <taxon>Bacteria</taxon>
        <taxon>Pseudomonadati</taxon>
        <taxon>Bacteroidota</taxon>
        <taxon>Cytophagia</taxon>
        <taxon>Cytophagales</taxon>
        <taxon>Hymenobacteraceae</taxon>
        <taxon>Pontibacter</taxon>
    </lineage>
</organism>
<sequence>MGILGRLQQCSRSFFGGAQLNSLNAVKYVIAAGKQPQ</sequence>
<gene>
    <name evidence="1" type="ORF">C8N40_102183</name>
</gene>
<accession>A0A2T5YPH5</accession>
<keyword evidence="2" id="KW-1185">Reference proteome</keyword>
<dbReference type="Proteomes" id="UP000244225">
    <property type="component" value="Unassembled WGS sequence"/>
</dbReference>
<reference evidence="1 2" key="1">
    <citation type="submission" date="2018-04" db="EMBL/GenBank/DDBJ databases">
        <title>Genomic Encyclopedia of Archaeal and Bacterial Type Strains, Phase II (KMG-II): from individual species to whole genera.</title>
        <authorList>
            <person name="Goeker M."/>
        </authorList>
    </citation>
    <scope>NUCLEOTIDE SEQUENCE [LARGE SCALE GENOMIC DNA]</scope>
    <source>
        <strain evidence="1 2">DSM 100162</strain>
    </source>
</reference>
<dbReference type="AlphaFoldDB" id="A0A2T5YPH5"/>
<protein>
    <submittedName>
        <fullName evidence="1">Uncharacterized protein</fullName>
    </submittedName>
</protein>
<comment type="caution">
    <text evidence="1">The sequence shown here is derived from an EMBL/GenBank/DDBJ whole genome shotgun (WGS) entry which is preliminary data.</text>
</comment>